<dbReference type="AlphaFoldDB" id="A0A1C3UNI0"/>
<dbReference type="PANTHER" id="PTHR44068:SF11">
    <property type="entry name" value="GERANYL DIPHOSPHATE 2-C-METHYLTRANSFERASE"/>
    <property type="match status" value="1"/>
</dbReference>
<dbReference type="Proteomes" id="UP000199205">
    <property type="component" value="Unassembled WGS sequence"/>
</dbReference>
<dbReference type="OrthoDB" id="7856199at2"/>
<dbReference type="Pfam" id="PF08241">
    <property type="entry name" value="Methyltransf_11"/>
    <property type="match status" value="1"/>
</dbReference>
<dbReference type="CDD" id="cd02440">
    <property type="entry name" value="AdoMet_MTases"/>
    <property type="match status" value="1"/>
</dbReference>
<accession>A0A1C3UNI0</accession>
<evidence type="ECO:0000259" key="2">
    <source>
        <dbReference type="Pfam" id="PF08241"/>
    </source>
</evidence>
<dbReference type="PANTHER" id="PTHR44068">
    <property type="entry name" value="ZGC:194242"/>
    <property type="match status" value="1"/>
</dbReference>
<evidence type="ECO:0000313" key="4">
    <source>
        <dbReference type="Proteomes" id="UP000199205"/>
    </source>
</evidence>
<dbReference type="Gene3D" id="3.40.50.150">
    <property type="entry name" value="Vaccinia Virus protein VP39"/>
    <property type="match status" value="1"/>
</dbReference>
<dbReference type="EMBL" id="FMAF01000003">
    <property type="protein sequence ID" value="SCB17033.1"/>
    <property type="molecule type" value="Genomic_DNA"/>
</dbReference>
<gene>
    <name evidence="3" type="ORF">GA0061101_10335</name>
</gene>
<dbReference type="RefSeq" id="WP_047562469.1">
    <property type="nucleotide sequence ID" value="NZ_FMAF01000003.1"/>
</dbReference>
<organism evidence="3 4">
    <name type="scientific">Rhizobium lusitanum</name>
    <dbReference type="NCBI Taxonomy" id="293958"/>
    <lineage>
        <taxon>Bacteria</taxon>
        <taxon>Pseudomonadati</taxon>
        <taxon>Pseudomonadota</taxon>
        <taxon>Alphaproteobacteria</taxon>
        <taxon>Hyphomicrobiales</taxon>
        <taxon>Rhizobiaceae</taxon>
        <taxon>Rhizobium/Agrobacterium group</taxon>
        <taxon>Rhizobium</taxon>
    </lineage>
</organism>
<protein>
    <submittedName>
        <fullName evidence="3">Ubiquinone/menaquinone biosynthesis C-methylase UbiE</fullName>
    </submittedName>
</protein>
<dbReference type="GO" id="GO:0008757">
    <property type="term" value="F:S-adenosylmethionine-dependent methyltransferase activity"/>
    <property type="evidence" value="ECO:0007669"/>
    <property type="project" value="InterPro"/>
</dbReference>
<name>A0A1C3UNI0_9HYPH</name>
<proteinExistence type="predicted"/>
<evidence type="ECO:0000313" key="3">
    <source>
        <dbReference type="EMBL" id="SCB17033.1"/>
    </source>
</evidence>
<dbReference type="InterPro" id="IPR013216">
    <property type="entry name" value="Methyltransf_11"/>
</dbReference>
<sequence length="274" mass="29458">MSTEEKVASHYTHGSLEETLLAALTAGGKDIDHLSIDDLAGIDEFHLGRREATREFARDLDVSDGLRLIDIGSGLGGPARYIASTYGCAVTGVDLTDEFVKVANVLTERCGMAAQVSFRQASALALPFADQSFDRATLIHVGMNIEDKARLFAEARRVLKPGGRFGLYEVMQMRDGALPYPMPWAMTPETSFVRSPETYRQLLKEAGFTVESEQDRSALAIRMAQEMRASAAVGGQTLSLGALMGPRAAERVGNVGMSVGSGLIAPIEMIAKAD</sequence>
<reference evidence="3 4" key="1">
    <citation type="submission" date="2016-08" db="EMBL/GenBank/DDBJ databases">
        <authorList>
            <person name="Seilhamer J.J."/>
        </authorList>
    </citation>
    <scope>NUCLEOTIDE SEQUENCE [LARGE SCALE GENOMIC DNA]</scope>
    <source>
        <strain evidence="3 4">P1-7</strain>
    </source>
</reference>
<keyword evidence="3" id="KW-0489">Methyltransferase</keyword>
<dbReference type="InterPro" id="IPR029063">
    <property type="entry name" value="SAM-dependent_MTases_sf"/>
</dbReference>
<evidence type="ECO:0000256" key="1">
    <source>
        <dbReference type="ARBA" id="ARBA00022679"/>
    </source>
</evidence>
<keyword evidence="1" id="KW-0808">Transferase</keyword>
<feature type="domain" description="Methyltransferase type 11" evidence="2">
    <location>
        <begin position="69"/>
        <end position="165"/>
    </location>
</feature>
<dbReference type="InterPro" id="IPR050447">
    <property type="entry name" value="Erg6_SMT_methyltransf"/>
</dbReference>
<dbReference type="GO" id="GO:0032259">
    <property type="term" value="P:methylation"/>
    <property type="evidence" value="ECO:0007669"/>
    <property type="project" value="UniProtKB-KW"/>
</dbReference>
<dbReference type="SUPFAM" id="SSF53335">
    <property type="entry name" value="S-adenosyl-L-methionine-dependent methyltransferases"/>
    <property type="match status" value="1"/>
</dbReference>
<keyword evidence="3" id="KW-0830">Ubiquinone</keyword>